<dbReference type="InterPro" id="IPR018202">
    <property type="entry name" value="Ser_caboxypep_ser_AS"/>
</dbReference>
<sequence>MKVFVGLFLLASLSPCLARSPALILTQLVKNNLAEQARNLSLVDPKLFFNRTSYSGFFTVDEKYNSNLFFWYFPAENYKPDSPWILWLQGGPGSSSLAGLFDEIGPFEIKNKELKLRKSTWGRDYSLLFIDNPIGAGYSFTDHPDGFIRDMETCSSHLYNALRQFRHVFPEVAKAPLYIAGESYAGRYLPALGVKILEQDRNIGLLDVNLQGIIMGNPVLSRDSIADYSSIFYQWGLIDSQGLLAVKPLQDEYNKAVVAGDAQTATDLREELLNKLDDIAMQQQTFNILLDDLNHLDDFVEFIQKPEVSEAIHVGTIQFAFHNGTAHKKLTPDFLSEVRSKVEMLLDHYRILIYCGQLDLTAPCVPNAKARRKHWHWNRRNEFLNASRTPWWFGERVAGYVKSGGSLTEVLVRGAGHLVPMDKPAETAELISYFIRGLDLPLPPNYNVVPQDTAAYVNDDLEGISKTILQIPGDPPTGTQAVMVVSLVLNVLLILGIVCGVVYGLRWKRRTDQYNYKTVDETSITTSTMF</sequence>
<keyword evidence="5 7" id="KW-0378">Hydrolase</keyword>
<evidence type="ECO:0000256" key="8">
    <source>
        <dbReference type="SAM" id="Phobius"/>
    </source>
</evidence>
<dbReference type="InterPro" id="IPR001563">
    <property type="entry name" value="Peptidase_S10"/>
</dbReference>
<keyword evidence="4 7" id="KW-0732">Signal</keyword>
<dbReference type="PANTHER" id="PTHR11802">
    <property type="entry name" value="SERINE PROTEASE FAMILY S10 SERINE CARBOXYPEPTIDASE"/>
    <property type="match status" value="1"/>
</dbReference>
<evidence type="ECO:0000256" key="2">
    <source>
        <dbReference type="ARBA" id="ARBA00022645"/>
    </source>
</evidence>
<keyword evidence="8" id="KW-0472">Membrane</keyword>
<dbReference type="Pfam" id="PF00450">
    <property type="entry name" value="Peptidase_S10"/>
    <property type="match status" value="1"/>
</dbReference>
<protein>
    <recommendedName>
        <fullName evidence="7">Carboxypeptidase</fullName>
        <ecNumber evidence="7">3.4.16.-</ecNumber>
    </recommendedName>
</protein>
<evidence type="ECO:0000256" key="5">
    <source>
        <dbReference type="ARBA" id="ARBA00022801"/>
    </source>
</evidence>
<dbReference type="SUPFAM" id="SSF53474">
    <property type="entry name" value="alpha/beta-Hydrolases"/>
    <property type="match status" value="1"/>
</dbReference>
<keyword evidence="6" id="KW-0325">Glycoprotein</keyword>
<keyword evidence="2 7" id="KW-0121">Carboxypeptidase</keyword>
<dbReference type="PROSITE" id="PS00560">
    <property type="entry name" value="CARBOXYPEPT_SER_HIS"/>
    <property type="match status" value="1"/>
</dbReference>
<evidence type="ECO:0000256" key="3">
    <source>
        <dbReference type="ARBA" id="ARBA00022670"/>
    </source>
</evidence>
<evidence type="ECO:0000256" key="1">
    <source>
        <dbReference type="ARBA" id="ARBA00009431"/>
    </source>
</evidence>
<dbReference type="InterPro" id="IPR029058">
    <property type="entry name" value="AB_hydrolase_fold"/>
</dbReference>
<dbReference type="AlphaFoldDB" id="A0A2H1V3Z0"/>
<evidence type="ECO:0000256" key="4">
    <source>
        <dbReference type="ARBA" id="ARBA00022729"/>
    </source>
</evidence>
<organism evidence="9">
    <name type="scientific">Spodoptera frugiperda</name>
    <name type="common">Fall armyworm</name>
    <dbReference type="NCBI Taxonomy" id="7108"/>
    <lineage>
        <taxon>Eukaryota</taxon>
        <taxon>Metazoa</taxon>
        <taxon>Ecdysozoa</taxon>
        <taxon>Arthropoda</taxon>
        <taxon>Hexapoda</taxon>
        <taxon>Insecta</taxon>
        <taxon>Pterygota</taxon>
        <taxon>Neoptera</taxon>
        <taxon>Endopterygota</taxon>
        <taxon>Lepidoptera</taxon>
        <taxon>Glossata</taxon>
        <taxon>Ditrysia</taxon>
        <taxon>Noctuoidea</taxon>
        <taxon>Noctuidae</taxon>
        <taxon>Amphipyrinae</taxon>
        <taxon>Spodoptera</taxon>
    </lineage>
</organism>
<gene>
    <name evidence="9" type="ORF">SFRICE_008330</name>
</gene>
<proteinExistence type="inferred from homology"/>
<name>A0A2H1V3Z0_SPOFR</name>
<dbReference type="GO" id="GO:0006508">
    <property type="term" value="P:proteolysis"/>
    <property type="evidence" value="ECO:0007669"/>
    <property type="project" value="UniProtKB-KW"/>
</dbReference>
<evidence type="ECO:0000256" key="6">
    <source>
        <dbReference type="ARBA" id="ARBA00023180"/>
    </source>
</evidence>
<feature type="transmembrane region" description="Helical" evidence="8">
    <location>
        <begin position="481"/>
        <end position="505"/>
    </location>
</feature>
<dbReference type="PRINTS" id="PR00724">
    <property type="entry name" value="CRBOXYPTASEC"/>
</dbReference>
<feature type="signal peptide" evidence="7">
    <location>
        <begin position="1"/>
        <end position="18"/>
    </location>
</feature>
<keyword evidence="3 7" id="KW-0645">Protease</keyword>
<comment type="similarity">
    <text evidence="1 7">Belongs to the peptidase S10 family.</text>
</comment>
<feature type="chain" id="PRO_5013427712" description="Carboxypeptidase" evidence="7">
    <location>
        <begin position="19"/>
        <end position="530"/>
    </location>
</feature>
<dbReference type="GO" id="GO:0004185">
    <property type="term" value="F:serine-type carboxypeptidase activity"/>
    <property type="evidence" value="ECO:0007669"/>
    <property type="project" value="UniProtKB-UniRule"/>
</dbReference>
<dbReference type="InterPro" id="IPR033124">
    <property type="entry name" value="Ser_caboxypep_his_AS"/>
</dbReference>
<evidence type="ECO:0000313" key="9">
    <source>
        <dbReference type="EMBL" id="SOQ35547.1"/>
    </source>
</evidence>
<dbReference type="EC" id="3.4.16.-" evidence="7"/>
<keyword evidence="8" id="KW-0812">Transmembrane</keyword>
<keyword evidence="8" id="KW-1133">Transmembrane helix</keyword>
<evidence type="ECO:0000256" key="7">
    <source>
        <dbReference type="RuleBase" id="RU361156"/>
    </source>
</evidence>
<dbReference type="PROSITE" id="PS00131">
    <property type="entry name" value="CARBOXYPEPT_SER_SER"/>
    <property type="match status" value="1"/>
</dbReference>
<dbReference type="PANTHER" id="PTHR11802:SF472">
    <property type="entry name" value="SERINE CARBOXYPEPTIDASE CPVL-RELATED"/>
    <property type="match status" value="1"/>
</dbReference>
<dbReference type="EMBL" id="ODYU01000565">
    <property type="protein sequence ID" value="SOQ35547.1"/>
    <property type="molecule type" value="Genomic_DNA"/>
</dbReference>
<accession>A0A2H1V3Z0</accession>
<reference evidence="9" key="1">
    <citation type="submission" date="2016-07" db="EMBL/GenBank/DDBJ databases">
        <authorList>
            <person name="Bretaudeau A."/>
        </authorList>
    </citation>
    <scope>NUCLEOTIDE SEQUENCE</scope>
    <source>
        <strain evidence="9">Rice</strain>
        <tissue evidence="9">Whole body</tissue>
    </source>
</reference>
<dbReference type="Gene3D" id="3.40.50.1820">
    <property type="entry name" value="alpha/beta hydrolase"/>
    <property type="match status" value="1"/>
</dbReference>